<evidence type="ECO:0000313" key="3">
    <source>
        <dbReference type="Proteomes" id="UP001589867"/>
    </source>
</evidence>
<evidence type="ECO:0000259" key="1">
    <source>
        <dbReference type="PROSITE" id="PS50043"/>
    </source>
</evidence>
<keyword evidence="3" id="KW-1185">Reference proteome</keyword>
<sequence>MHDIALEPRERALIELLARGHTDASAARELRISARSVSYILRGLMDRLGVDNRFQLGLALGALRAAQPADPRPPGDPPGEDR</sequence>
<proteinExistence type="predicted"/>
<gene>
    <name evidence="2" type="ORF">ACFFIA_39000</name>
</gene>
<accession>A0ABV6MGS1</accession>
<organism evidence="2 3">
    <name type="scientific">Phytohabitans kaempferiae</name>
    <dbReference type="NCBI Taxonomy" id="1620943"/>
    <lineage>
        <taxon>Bacteria</taxon>
        <taxon>Bacillati</taxon>
        <taxon>Actinomycetota</taxon>
        <taxon>Actinomycetes</taxon>
        <taxon>Micromonosporales</taxon>
        <taxon>Micromonosporaceae</taxon>
    </lineage>
</organism>
<dbReference type="EMBL" id="JBHLUH010000085">
    <property type="protein sequence ID" value="MFC0533612.1"/>
    <property type="molecule type" value="Genomic_DNA"/>
</dbReference>
<dbReference type="Gene3D" id="1.10.10.10">
    <property type="entry name" value="Winged helix-like DNA-binding domain superfamily/Winged helix DNA-binding domain"/>
    <property type="match status" value="1"/>
</dbReference>
<reference evidence="2 3" key="1">
    <citation type="submission" date="2024-09" db="EMBL/GenBank/DDBJ databases">
        <authorList>
            <person name="Sun Q."/>
            <person name="Mori K."/>
        </authorList>
    </citation>
    <scope>NUCLEOTIDE SEQUENCE [LARGE SCALE GENOMIC DNA]</scope>
    <source>
        <strain evidence="2 3">TBRC 3947</strain>
    </source>
</reference>
<dbReference type="PROSITE" id="PS50043">
    <property type="entry name" value="HTH_LUXR_2"/>
    <property type="match status" value="1"/>
</dbReference>
<dbReference type="SMART" id="SM00421">
    <property type="entry name" value="HTH_LUXR"/>
    <property type="match status" value="1"/>
</dbReference>
<dbReference type="SUPFAM" id="SSF46894">
    <property type="entry name" value="C-terminal effector domain of the bipartite response regulators"/>
    <property type="match status" value="1"/>
</dbReference>
<evidence type="ECO:0000313" key="2">
    <source>
        <dbReference type="EMBL" id="MFC0533612.1"/>
    </source>
</evidence>
<dbReference type="RefSeq" id="WP_377261435.1">
    <property type="nucleotide sequence ID" value="NZ_JBHLUH010000085.1"/>
</dbReference>
<dbReference type="Pfam" id="PF00196">
    <property type="entry name" value="GerE"/>
    <property type="match status" value="1"/>
</dbReference>
<dbReference type="Proteomes" id="UP001589867">
    <property type="component" value="Unassembled WGS sequence"/>
</dbReference>
<dbReference type="InterPro" id="IPR036388">
    <property type="entry name" value="WH-like_DNA-bd_sf"/>
</dbReference>
<dbReference type="InterPro" id="IPR016032">
    <property type="entry name" value="Sig_transdc_resp-reg_C-effctor"/>
</dbReference>
<name>A0ABV6MGS1_9ACTN</name>
<dbReference type="InterPro" id="IPR000792">
    <property type="entry name" value="Tscrpt_reg_LuxR_C"/>
</dbReference>
<feature type="domain" description="HTH luxR-type" evidence="1">
    <location>
        <begin position="1"/>
        <end position="64"/>
    </location>
</feature>
<protein>
    <submittedName>
        <fullName evidence="2">LuxR C-terminal-related transcriptional regulator</fullName>
    </submittedName>
</protein>
<comment type="caution">
    <text evidence="2">The sequence shown here is derived from an EMBL/GenBank/DDBJ whole genome shotgun (WGS) entry which is preliminary data.</text>
</comment>